<dbReference type="Proteomes" id="UP001054252">
    <property type="component" value="Unassembled WGS sequence"/>
</dbReference>
<organism evidence="1 2">
    <name type="scientific">Rubroshorea leprosula</name>
    <dbReference type="NCBI Taxonomy" id="152421"/>
    <lineage>
        <taxon>Eukaryota</taxon>
        <taxon>Viridiplantae</taxon>
        <taxon>Streptophyta</taxon>
        <taxon>Embryophyta</taxon>
        <taxon>Tracheophyta</taxon>
        <taxon>Spermatophyta</taxon>
        <taxon>Magnoliopsida</taxon>
        <taxon>eudicotyledons</taxon>
        <taxon>Gunneridae</taxon>
        <taxon>Pentapetalae</taxon>
        <taxon>rosids</taxon>
        <taxon>malvids</taxon>
        <taxon>Malvales</taxon>
        <taxon>Dipterocarpaceae</taxon>
        <taxon>Rubroshorea</taxon>
    </lineage>
</organism>
<accession>A0AAV5KHV9</accession>
<keyword evidence="2" id="KW-1185">Reference proteome</keyword>
<protein>
    <submittedName>
        <fullName evidence="1">Uncharacterized protein</fullName>
    </submittedName>
</protein>
<reference evidence="1 2" key="1">
    <citation type="journal article" date="2021" name="Commun. Biol.">
        <title>The genome of Shorea leprosula (Dipterocarpaceae) highlights the ecological relevance of drought in aseasonal tropical rainforests.</title>
        <authorList>
            <person name="Ng K.K.S."/>
            <person name="Kobayashi M.J."/>
            <person name="Fawcett J.A."/>
            <person name="Hatakeyama M."/>
            <person name="Paape T."/>
            <person name="Ng C.H."/>
            <person name="Ang C.C."/>
            <person name="Tnah L.H."/>
            <person name="Lee C.T."/>
            <person name="Nishiyama T."/>
            <person name="Sese J."/>
            <person name="O'Brien M.J."/>
            <person name="Copetti D."/>
            <person name="Mohd Noor M.I."/>
            <person name="Ong R.C."/>
            <person name="Putra M."/>
            <person name="Sireger I.Z."/>
            <person name="Indrioko S."/>
            <person name="Kosugi Y."/>
            <person name="Izuno A."/>
            <person name="Isagi Y."/>
            <person name="Lee S.L."/>
            <person name="Shimizu K.K."/>
        </authorList>
    </citation>
    <scope>NUCLEOTIDE SEQUENCE [LARGE SCALE GENOMIC DNA]</scope>
    <source>
        <strain evidence="1">214</strain>
    </source>
</reference>
<comment type="caution">
    <text evidence="1">The sequence shown here is derived from an EMBL/GenBank/DDBJ whole genome shotgun (WGS) entry which is preliminary data.</text>
</comment>
<dbReference type="AlphaFoldDB" id="A0AAV5KHV9"/>
<name>A0AAV5KHV9_9ROSI</name>
<evidence type="ECO:0000313" key="2">
    <source>
        <dbReference type="Proteomes" id="UP001054252"/>
    </source>
</evidence>
<proteinExistence type="predicted"/>
<gene>
    <name evidence="1" type="ORF">SLEP1_g33757</name>
</gene>
<sequence length="66" mass="7445">MCNKLAGRHVRVGLSDPSDVQRCDICENAPGMEIFSCICSSENMGLFNIWYQHMKFVNSLGTCMRV</sequence>
<dbReference type="EMBL" id="BPVZ01000064">
    <property type="protein sequence ID" value="GKV24104.1"/>
    <property type="molecule type" value="Genomic_DNA"/>
</dbReference>
<evidence type="ECO:0000313" key="1">
    <source>
        <dbReference type="EMBL" id="GKV24104.1"/>
    </source>
</evidence>